<protein>
    <submittedName>
        <fullName evidence="1">Protein of unassigned function</fullName>
    </submittedName>
</protein>
<dbReference type="STRING" id="693986.MOC_2392"/>
<dbReference type="AlphaFoldDB" id="A0A089NRX4"/>
<sequence>MLLNRAVVAALIVAVAAFLLYLAALARAALSPNESYAASIGLTLDQCVAAQDGLSAEAARLYCRRPVPKRL</sequence>
<dbReference type="eggNOG" id="ENOG50310EU">
    <property type="taxonomic scope" value="Bacteria"/>
</dbReference>
<dbReference type="RefSeq" id="WP_043757194.1">
    <property type="nucleotide sequence ID" value="NZ_CP003811.1"/>
</dbReference>
<dbReference type="GeneID" id="96604687"/>
<gene>
    <name evidence="1" type="ORF">MOC_2392</name>
</gene>
<keyword evidence="2" id="KW-1185">Reference proteome</keyword>
<name>A0A089NRX4_9HYPH</name>
<dbReference type="KEGG" id="mor:MOC_2392"/>
<dbReference type="HOGENOM" id="CLU_2735433_0_0_5"/>
<accession>A0A089NRX4</accession>
<dbReference type="EMBL" id="CP003811">
    <property type="protein sequence ID" value="AIQ90147.1"/>
    <property type="molecule type" value="Genomic_DNA"/>
</dbReference>
<reference evidence="1 2" key="1">
    <citation type="journal article" date="2014" name="PLoS ONE">
        <title>Genome Information of Methylobacterium oryzae, a Plant-Probiotic Methylotroph in the Phyllosphere.</title>
        <authorList>
            <person name="Kwak M.J."/>
            <person name="Jeong H."/>
            <person name="Madhaiyan M."/>
            <person name="Lee Y."/>
            <person name="Sa T.M."/>
            <person name="Oh T.K."/>
            <person name="Kim J.F."/>
        </authorList>
    </citation>
    <scope>NUCLEOTIDE SEQUENCE [LARGE SCALE GENOMIC DNA]</scope>
    <source>
        <strain evidence="1 2">CBMB20</strain>
    </source>
</reference>
<proteinExistence type="predicted"/>
<evidence type="ECO:0000313" key="2">
    <source>
        <dbReference type="Proteomes" id="UP000029492"/>
    </source>
</evidence>
<evidence type="ECO:0000313" key="1">
    <source>
        <dbReference type="EMBL" id="AIQ90147.1"/>
    </source>
</evidence>
<dbReference type="Proteomes" id="UP000029492">
    <property type="component" value="Chromosome"/>
</dbReference>
<organism evidence="1 2">
    <name type="scientific">Methylobacterium oryzae CBMB20</name>
    <dbReference type="NCBI Taxonomy" id="693986"/>
    <lineage>
        <taxon>Bacteria</taxon>
        <taxon>Pseudomonadati</taxon>
        <taxon>Pseudomonadota</taxon>
        <taxon>Alphaproteobacteria</taxon>
        <taxon>Hyphomicrobiales</taxon>
        <taxon>Methylobacteriaceae</taxon>
        <taxon>Methylobacterium</taxon>
    </lineage>
</organism>